<comment type="caution">
    <text evidence="1">The sequence shown here is derived from an EMBL/GenBank/DDBJ whole genome shotgun (WGS) entry which is preliminary data.</text>
</comment>
<evidence type="ECO:0000313" key="2">
    <source>
        <dbReference type="Proteomes" id="UP001359559"/>
    </source>
</evidence>
<name>A0AAN9ISN0_CLITE</name>
<dbReference type="EMBL" id="JAYKXN010000005">
    <property type="protein sequence ID" value="KAK7285298.1"/>
    <property type="molecule type" value="Genomic_DNA"/>
</dbReference>
<reference evidence="1 2" key="1">
    <citation type="submission" date="2024-01" db="EMBL/GenBank/DDBJ databases">
        <title>The genomes of 5 underutilized Papilionoideae crops provide insights into root nodulation and disease resistance.</title>
        <authorList>
            <person name="Yuan L."/>
        </authorList>
    </citation>
    <scope>NUCLEOTIDE SEQUENCE [LARGE SCALE GENOMIC DNA]</scope>
    <source>
        <strain evidence="1">LY-2023</strain>
        <tissue evidence="1">Leaf</tissue>
    </source>
</reference>
<proteinExistence type="predicted"/>
<protein>
    <submittedName>
        <fullName evidence="1">Uncharacterized protein</fullName>
    </submittedName>
</protein>
<dbReference type="AlphaFoldDB" id="A0AAN9ISN0"/>
<sequence length="186" mass="21674">MVVSTPRPKKNLILKEKRSKSEEDYGVNRFRNFLCYLDNMKIFRDNNIVKDKAVELTEKNCCRAEVRAKIVRRGWEHVNGATILDIKILQGSLLLNWMIITMMTRKLRSHGLVLSYDDFAPIKHEKTLKAIYVSDQKARDLKAHLKEKIRISTGRKKKLISNLMGEITGMKNLLTKRNNIRCLGKF</sequence>
<evidence type="ECO:0000313" key="1">
    <source>
        <dbReference type="EMBL" id="KAK7285298.1"/>
    </source>
</evidence>
<keyword evidence="2" id="KW-1185">Reference proteome</keyword>
<dbReference type="Proteomes" id="UP001359559">
    <property type="component" value="Unassembled WGS sequence"/>
</dbReference>
<gene>
    <name evidence="1" type="ORF">RJT34_20064</name>
</gene>
<accession>A0AAN9ISN0</accession>
<organism evidence="1 2">
    <name type="scientific">Clitoria ternatea</name>
    <name type="common">Butterfly pea</name>
    <dbReference type="NCBI Taxonomy" id="43366"/>
    <lineage>
        <taxon>Eukaryota</taxon>
        <taxon>Viridiplantae</taxon>
        <taxon>Streptophyta</taxon>
        <taxon>Embryophyta</taxon>
        <taxon>Tracheophyta</taxon>
        <taxon>Spermatophyta</taxon>
        <taxon>Magnoliopsida</taxon>
        <taxon>eudicotyledons</taxon>
        <taxon>Gunneridae</taxon>
        <taxon>Pentapetalae</taxon>
        <taxon>rosids</taxon>
        <taxon>fabids</taxon>
        <taxon>Fabales</taxon>
        <taxon>Fabaceae</taxon>
        <taxon>Papilionoideae</taxon>
        <taxon>50 kb inversion clade</taxon>
        <taxon>NPAAA clade</taxon>
        <taxon>indigoferoid/millettioid clade</taxon>
        <taxon>Phaseoleae</taxon>
        <taxon>Clitoria</taxon>
    </lineage>
</organism>